<feature type="domain" description="Sodium/calcium exchanger membrane region" evidence="6">
    <location>
        <begin position="2"/>
        <end position="141"/>
    </location>
</feature>
<reference evidence="7 8" key="1">
    <citation type="submission" date="2013-08" db="EMBL/GenBank/DDBJ databases">
        <title>Genome sequencing of Lysobacter.</title>
        <authorList>
            <person name="Zhang S."/>
            <person name="Wang G."/>
        </authorList>
    </citation>
    <scope>NUCLEOTIDE SEQUENCE [LARGE SCALE GENOMIC DNA]</scope>
    <source>
        <strain evidence="7 8">GH1-9</strain>
    </source>
</reference>
<comment type="subcellular location">
    <subcellularLocation>
        <location evidence="1">Membrane</location>
        <topology evidence="1">Multi-pass membrane protein</topology>
    </subcellularLocation>
</comment>
<evidence type="ECO:0000313" key="7">
    <source>
        <dbReference type="EMBL" id="KGM54037.1"/>
    </source>
</evidence>
<dbReference type="PANTHER" id="PTHR10846:SF8">
    <property type="entry name" value="INNER MEMBRANE PROTEIN YRBG"/>
    <property type="match status" value="1"/>
</dbReference>
<keyword evidence="4 5" id="KW-0472">Membrane</keyword>
<dbReference type="RefSeq" id="WP_036137934.1">
    <property type="nucleotide sequence ID" value="NZ_AVPU01000017.1"/>
</dbReference>
<evidence type="ECO:0000256" key="5">
    <source>
        <dbReference type="SAM" id="Phobius"/>
    </source>
</evidence>
<dbReference type="EMBL" id="AVPU01000017">
    <property type="protein sequence ID" value="KGM54037.1"/>
    <property type="molecule type" value="Genomic_DNA"/>
</dbReference>
<dbReference type="NCBIfam" id="TIGR00367">
    <property type="entry name" value="calcium/sodium antiporter"/>
    <property type="match status" value="1"/>
</dbReference>
<evidence type="ECO:0000256" key="1">
    <source>
        <dbReference type="ARBA" id="ARBA00004141"/>
    </source>
</evidence>
<keyword evidence="8" id="KW-1185">Reference proteome</keyword>
<dbReference type="eggNOG" id="COG0530">
    <property type="taxonomic scope" value="Bacteria"/>
</dbReference>
<feature type="transmembrane region" description="Helical" evidence="5">
    <location>
        <begin position="309"/>
        <end position="326"/>
    </location>
</feature>
<keyword evidence="2 5" id="KW-0812">Transmembrane</keyword>
<feature type="transmembrane region" description="Helical" evidence="5">
    <location>
        <begin position="283"/>
        <end position="302"/>
    </location>
</feature>
<feature type="transmembrane region" description="Helical" evidence="5">
    <location>
        <begin position="101"/>
        <end position="118"/>
    </location>
</feature>
<gene>
    <name evidence="7" type="ORF">N800_05535</name>
</gene>
<organism evidence="7 8">
    <name type="scientific">Lysobacter daejeonensis GH1-9</name>
    <dbReference type="NCBI Taxonomy" id="1385517"/>
    <lineage>
        <taxon>Bacteria</taxon>
        <taxon>Pseudomonadati</taxon>
        <taxon>Pseudomonadota</taxon>
        <taxon>Gammaproteobacteria</taxon>
        <taxon>Lysobacterales</taxon>
        <taxon>Lysobacteraceae</taxon>
        <taxon>Aerolutibacter</taxon>
    </lineage>
</organism>
<accession>A0A0A0EY03</accession>
<dbReference type="InterPro" id="IPR004837">
    <property type="entry name" value="NaCa_Exmemb"/>
</dbReference>
<evidence type="ECO:0000256" key="3">
    <source>
        <dbReference type="ARBA" id="ARBA00022989"/>
    </source>
</evidence>
<dbReference type="GO" id="GO:0005886">
    <property type="term" value="C:plasma membrane"/>
    <property type="evidence" value="ECO:0007669"/>
    <property type="project" value="TreeGrafter"/>
</dbReference>
<feature type="transmembrane region" description="Helical" evidence="5">
    <location>
        <begin position="251"/>
        <end position="271"/>
    </location>
</feature>
<dbReference type="AlphaFoldDB" id="A0A0A0EY03"/>
<name>A0A0A0EY03_9GAMM</name>
<dbReference type="PANTHER" id="PTHR10846">
    <property type="entry name" value="SODIUM/POTASSIUM/CALCIUM EXCHANGER"/>
    <property type="match status" value="1"/>
</dbReference>
<dbReference type="InterPro" id="IPR004481">
    <property type="entry name" value="K/Na/Ca-exchanger"/>
</dbReference>
<proteinExistence type="predicted"/>
<feature type="transmembrane region" description="Helical" evidence="5">
    <location>
        <begin position="183"/>
        <end position="210"/>
    </location>
</feature>
<feature type="transmembrane region" description="Helical" evidence="5">
    <location>
        <begin position="65"/>
        <end position="89"/>
    </location>
</feature>
<protein>
    <submittedName>
        <fullName evidence="7">Sodium:calcium antiporter</fullName>
    </submittedName>
</protein>
<dbReference type="Pfam" id="PF01699">
    <property type="entry name" value="Na_Ca_ex"/>
    <property type="match status" value="2"/>
</dbReference>
<sequence length="328" mass="33818">MGLLLLTVGMLTLVLGAEALVRGATRLARTLGVPPLLLGLTVVSIGTSAPELAVGLAAVERDAGALAVGNIAGTNLVNILLILGLSAWIRALPLRLQSLRLDLPAMILATVAMSWLAHDGRFSRADGLLLLAGSAVYTVLLVRVSGRESALVRREFRDMYPPETATAATPAMRSRGPRWAADALLLLGGIALAVLGAGWLVSGAVALAHAAGVDEAIIGLSVVALGTSLPELATTLVATRRDERDVAVGNLIGSSIYNILLILGLTCLAAPDGLPAPAAVSRFDLPLLVAVALLCVPVFASGRRVSRGEGALLVAIYAAYVAWLYLAR</sequence>
<dbReference type="InterPro" id="IPR044880">
    <property type="entry name" value="NCX_ion-bd_dom_sf"/>
</dbReference>
<dbReference type="Proteomes" id="UP000029998">
    <property type="component" value="Unassembled WGS sequence"/>
</dbReference>
<dbReference type="Gene3D" id="1.20.1420.30">
    <property type="entry name" value="NCX, central ion-binding region"/>
    <property type="match status" value="1"/>
</dbReference>
<keyword evidence="3 5" id="KW-1133">Transmembrane helix</keyword>
<evidence type="ECO:0000256" key="4">
    <source>
        <dbReference type="ARBA" id="ARBA00023136"/>
    </source>
</evidence>
<evidence type="ECO:0000313" key="8">
    <source>
        <dbReference type="Proteomes" id="UP000029998"/>
    </source>
</evidence>
<dbReference type="OrthoDB" id="9794225at2"/>
<feature type="domain" description="Sodium/calcium exchanger membrane region" evidence="6">
    <location>
        <begin position="184"/>
        <end position="325"/>
    </location>
</feature>
<evidence type="ECO:0000259" key="6">
    <source>
        <dbReference type="Pfam" id="PF01699"/>
    </source>
</evidence>
<dbReference type="GO" id="GO:0006874">
    <property type="term" value="P:intracellular calcium ion homeostasis"/>
    <property type="evidence" value="ECO:0007669"/>
    <property type="project" value="TreeGrafter"/>
</dbReference>
<dbReference type="GO" id="GO:0008273">
    <property type="term" value="F:calcium, potassium:sodium antiporter activity"/>
    <property type="evidence" value="ECO:0007669"/>
    <property type="project" value="TreeGrafter"/>
</dbReference>
<comment type="caution">
    <text evidence="7">The sequence shown here is derived from an EMBL/GenBank/DDBJ whole genome shotgun (WGS) entry which is preliminary data.</text>
</comment>
<dbReference type="GO" id="GO:0005262">
    <property type="term" value="F:calcium channel activity"/>
    <property type="evidence" value="ECO:0007669"/>
    <property type="project" value="TreeGrafter"/>
</dbReference>
<feature type="transmembrane region" description="Helical" evidence="5">
    <location>
        <begin position="124"/>
        <end position="144"/>
    </location>
</feature>
<feature type="transmembrane region" description="Helical" evidence="5">
    <location>
        <begin position="216"/>
        <end position="239"/>
    </location>
</feature>
<evidence type="ECO:0000256" key="2">
    <source>
        <dbReference type="ARBA" id="ARBA00022692"/>
    </source>
</evidence>